<gene>
    <name evidence="1" type="ORF">DW712_12460</name>
</gene>
<name>A0A414LAX0_9BACE</name>
<reference evidence="1 2" key="1">
    <citation type="submission" date="2018-08" db="EMBL/GenBank/DDBJ databases">
        <title>A genome reference for cultivated species of the human gut microbiota.</title>
        <authorList>
            <person name="Zou Y."/>
            <person name="Xue W."/>
            <person name="Luo G."/>
        </authorList>
    </citation>
    <scope>NUCLEOTIDE SEQUENCE [LARGE SCALE GENOMIC DNA]</scope>
    <source>
        <strain evidence="1 2">AM27-17</strain>
    </source>
</reference>
<dbReference type="RefSeq" id="WP_118222327.1">
    <property type="nucleotide sequence ID" value="NZ_JADNIJ010000023.1"/>
</dbReference>
<organism evidence="1 2">
    <name type="scientific">Bacteroides intestinalis</name>
    <dbReference type="NCBI Taxonomy" id="329854"/>
    <lineage>
        <taxon>Bacteria</taxon>
        <taxon>Pseudomonadati</taxon>
        <taxon>Bacteroidota</taxon>
        <taxon>Bacteroidia</taxon>
        <taxon>Bacteroidales</taxon>
        <taxon>Bacteroidaceae</taxon>
        <taxon>Bacteroides</taxon>
    </lineage>
</organism>
<proteinExistence type="predicted"/>
<dbReference type="EMBL" id="QSKV01000007">
    <property type="protein sequence ID" value="RHE91685.1"/>
    <property type="molecule type" value="Genomic_DNA"/>
</dbReference>
<sequence length="125" mass="14255">MLTPLTQTAIFILHDIANGGTPENIPMYKLFINTVSELLRKLEIACLIRCTDTENRELLSSYKLIRPCHQISLLELLEAIGEHLDCNHPTQEALYASYRNAANKLGVINHMTRVYLSEIKLNDLF</sequence>
<evidence type="ECO:0000313" key="2">
    <source>
        <dbReference type="Proteomes" id="UP000285650"/>
    </source>
</evidence>
<comment type="caution">
    <text evidence="1">The sequence shown here is derived from an EMBL/GenBank/DDBJ whole genome shotgun (WGS) entry which is preliminary data.</text>
</comment>
<dbReference type="AlphaFoldDB" id="A0A414LAX0"/>
<accession>A0A414LAX0</accession>
<protein>
    <submittedName>
        <fullName evidence="1">Uncharacterized protein</fullName>
    </submittedName>
</protein>
<evidence type="ECO:0000313" key="1">
    <source>
        <dbReference type="EMBL" id="RHE91685.1"/>
    </source>
</evidence>
<dbReference type="Proteomes" id="UP000285650">
    <property type="component" value="Unassembled WGS sequence"/>
</dbReference>